<dbReference type="EMBL" id="JARESE010000050">
    <property type="protein sequence ID" value="MDE8653047.1"/>
    <property type="molecule type" value="Genomic_DNA"/>
</dbReference>
<evidence type="ECO:0000256" key="1">
    <source>
        <dbReference type="ARBA" id="ARBA00007150"/>
    </source>
</evidence>
<keyword evidence="9" id="KW-1185">Reference proteome</keyword>
<protein>
    <submittedName>
        <fullName evidence="8">Prolipoprotein diacylglyceryl transferase</fullName>
        <ecNumber evidence="8">2.4.99.-</ecNumber>
    </submittedName>
</protein>
<dbReference type="InterPro" id="IPR001640">
    <property type="entry name" value="Lgt"/>
</dbReference>
<feature type="transmembrane region" description="Helical" evidence="7">
    <location>
        <begin position="69"/>
        <end position="94"/>
    </location>
</feature>
<reference evidence="8 9" key="1">
    <citation type="submission" date="2023-03" db="EMBL/GenBank/DDBJ databases">
        <title>NovoSphingobium album sp. nov. isolated from polycyclic aromatic hydrocarbons- and heavy-metal polluted soil.</title>
        <authorList>
            <person name="Liu Z."/>
            <person name="Wang K."/>
        </authorList>
    </citation>
    <scope>NUCLEOTIDE SEQUENCE [LARGE SCALE GENOMIC DNA]</scope>
    <source>
        <strain evidence="8 9">H3SJ31-1</strain>
    </source>
</reference>
<dbReference type="Proteomes" id="UP001216253">
    <property type="component" value="Unassembled WGS sequence"/>
</dbReference>
<keyword evidence="3 8" id="KW-0808">Transferase</keyword>
<name>A0ABT5WSN1_9SPHN</name>
<feature type="transmembrane region" description="Helical" evidence="7">
    <location>
        <begin position="6"/>
        <end position="28"/>
    </location>
</feature>
<evidence type="ECO:0000313" key="9">
    <source>
        <dbReference type="Proteomes" id="UP001216253"/>
    </source>
</evidence>
<comment type="similarity">
    <text evidence="1">Belongs to the Lgt family.</text>
</comment>
<dbReference type="Pfam" id="PF01790">
    <property type="entry name" value="LGT"/>
    <property type="match status" value="1"/>
</dbReference>
<evidence type="ECO:0000256" key="4">
    <source>
        <dbReference type="ARBA" id="ARBA00022692"/>
    </source>
</evidence>
<dbReference type="GO" id="GO:0016757">
    <property type="term" value="F:glycosyltransferase activity"/>
    <property type="evidence" value="ECO:0007669"/>
    <property type="project" value="UniProtKB-KW"/>
</dbReference>
<proteinExistence type="inferred from homology"/>
<evidence type="ECO:0000256" key="7">
    <source>
        <dbReference type="SAM" id="Phobius"/>
    </source>
</evidence>
<keyword evidence="8" id="KW-0328">Glycosyltransferase</keyword>
<gene>
    <name evidence="8" type="ORF">PYV00_15170</name>
</gene>
<keyword evidence="2" id="KW-1003">Cell membrane</keyword>
<evidence type="ECO:0000256" key="6">
    <source>
        <dbReference type="ARBA" id="ARBA00023136"/>
    </source>
</evidence>
<dbReference type="PANTHER" id="PTHR30589">
    <property type="entry name" value="PROLIPOPROTEIN DIACYLGLYCERYL TRANSFERASE"/>
    <property type="match status" value="1"/>
</dbReference>
<organism evidence="8 9">
    <name type="scientific">Novosphingobium album</name>
    <name type="common">ex Liu et al. 2023</name>
    <dbReference type="NCBI Taxonomy" id="3031130"/>
    <lineage>
        <taxon>Bacteria</taxon>
        <taxon>Pseudomonadati</taxon>
        <taxon>Pseudomonadota</taxon>
        <taxon>Alphaproteobacteria</taxon>
        <taxon>Sphingomonadales</taxon>
        <taxon>Sphingomonadaceae</taxon>
        <taxon>Novosphingobium</taxon>
    </lineage>
</organism>
<keyword evidence="5 7" id="KW-1133">Transmembrane helix</keyword>
<dbReference type="PANTHER" id="PTHR30589:SF0">
    <property type="entry name" value="PHOSPHATIDYLGLYCEROL--PROLIPOPROTEIN DIACYLGLYCERYL TRANSFERASE"/>
    <property type="match status" value="1"/>
</dbReference>
<dbReference type="EC" id="2.4.99.-" evidence="8"/>
<keyword evidence="6 7" id="KW-0472">Membrane</keyword>
<dbReference type="RefSeq" id="WP_275229152.1">
    <property type="nucleotide sequence ID" value="NZ_JARESE010000050.1"/>
</dbReference>
<accession>A0ABT5WSN1</accession>
<feature type="transmembrane region" description="Helical" evidence="7">
    <location>
        <begin position="106"/>
        <end position="134"/>
    </location>
</feature>
<evidence type="ECO:0000256" key="3">
    <source>
        <dbReference type="ARBA" id="ARBA00022679"/>
    </source>
</evidence>
<comment type="caution">
    <text evidence="8">The sequence shown here is derived from an EMBL/GenBank/DDBJ whole genome shotgun (WGS) entry which is preliminary data.</text>
</comment>
<keyword evidence="4 7" id="KW-0812">Transmembrane</keyword>
<evidence type="ECO:0000256" key="5">
    <source>
        <dbReference type="ARBA" id="ARBA00022989"/>
    </source>
</evidence>
<sequence>MLHPPTAWWAHYVFDLAAWVSATLAARWQYRRWPDEARTLAGIAGPSYFVSLALGAVAGAWLLGSANSLRAIVAAPSHSIAGALAGGIAAVEVWKWRHGVRRSTGVAFALPLAVGIAVGRLGCFFSGLADFTYGAPAAVPWAVDLGDGTGRHPVQLYESLAMALFALVLIRARLAGARWAHEHAFHAFVLVYAAQRFAWEFVKPYPPVAGPLNLFHLLMLGLAAYGIIWWRRGSGKRAPGG</sequence>
<feature type="transmembrane region" description="Helical" evidence="7">
    <location>
        <begin position="214"/>
        <end position="230"/>
    </location>
</feature>
<evidence type="ECO:0000313" key="8">
    <source>
        <dbReference type="EMBL" id="MDE8653047.1"/>
    </source>
</evidence>
<evidence type="ECO:0000256" key="2">
    <source>
        <dbReference type="ARBA" id="ARBA00022475"/>
    </source>
</evidence>
<feature type="transmembrane region" description="Helical" evidence="7">
    <location>
        <begin position="40"/>
        <end position="63"/>
    </location>
</feature>